<keyword evidence="1" id="KW-0472">Membrane</keyword>
<dbReference type="EMBL" id="BMAW01026593">
    <property type="protein sequence ID" value="GFT97978.1"/>
    <property type="molecule type" value="Genomic_DNA"/>
</dbReference>
<reference evidence="2" key="1">
    <citation type="submission" date="2020-08" db="EMBL/GenBank/DDBJ databases">
        <title>Multicomponent nature underlies the extraordinary mechanical properties of spider dragline silk.</title>
        <authorList>
            <person name="Kono N."/>
            <person name="Nakamura H."/>
            <person name="Mori M."/>
            <person name="Yoshida Y."/>
            <person name="Ohtoshi R."/>
            <person name="Malay A.D."/>
            <person name="Moran D.A.P."/>
            <person name="Tomita M."/>
            <person name="Numata K."/>
            <person name="Arakawa K."/>
        </authorList>
    </citation>
    <scope>NUCLEOTIDE SEQUENCE</scope>
</reference>
<comment type="caution">
    <text evidence="2">The sequence shown here is derived from an EMBL/GenBank/DDBJ whole genome shotgun (WGS) entry which is preliminary data.</text>
</comment>
<gene>
    <name evidence="2" type="ORF">NPIL_21291</name>
</gene>
<name>A0A8X6PZG4_NEPPI</name>
<feature type="transmembrane region" description="Helical" evidence="1">
    <location>
        <begin position="36"/>
        <end position="58"/>
    </location>
</feature>
<dbReference type="AlphaFoldDB" id="A0A8X6PZG4"/>
<evidence type="ECO:0000313" key="2">
    <source>
        <dbReference type="EMBL" id="GFT97978.1"/>
    </source>
</evidence>
<keyword evidence="1" id="KW-1133">Transmembrane helix</keyword>
<evidence type="ECO:0000256" key="1">
    <source>
        <dbReference type="SAM" id="Phobius"/>
    </source>
</evidence>
<proteinExistence type="predicted"/>
<accession>A0A8X6PZG4</accession>
<organism evidence="2 3">
    <name type="scientific">Nephila pilipes</name>
    <name type="common">Giant wood spider</name>
    <name type="synonym">Nephila maculata</name>
    <dbReference type="NCBI Taxonomy" id="299642"/>
    <lineage>
        <taxon>Eukaryota</taxon>
        <taxon>Metazoa</taxon>
        <taxon>Ecdysozoa</taxon>
        <taxon>Arthropoda</taxon>
        <taxon>Chelicerata</taxon>
        <taxon>Arachnida</taxon>
        <taxon>Araneae</taxon>
        <taxon>Araneomorphae</taxon>
        <taxon>Entelegynae</taxon>
        <taxon>Araneoidea</taxon>
        <taxon>Nephilidae</taxon>
        <taxon>Nephila</taxon>
    </lineage>
</organism>
<sequence length="75" mass="8338">MPSLTVDGLSGFSMEPRFSRPLEPPRSGLLLRPVKLSTGISCLVVLMCVSLAYFRLLLSAEEPFFSRVLLRPVSR</sequence>
<protein>
    <submittedName>
        <fullName evidence="2">Uncharacterized protein</fullName>
    </submittedName>
</protein>
<keyword evidence="3" id="KW-1185">Reference proteome</keyword>
<dbReference type="Proteomes" id="UP000887013">
    <property type="component" value="Unassembled WGS sequence"/>
</dbReference>
<evidence type="ECO:0000313" key="3">
    <source>
        <dbReference type="Proteomes" id="UP000887013"/>
    </source>
</evidence>
<keyword evidence="1" id="KW-0812">Transmembrane</keyword>